<dbReference type="GO" id="GO:0033922">
    <property type="term" value="F:peptidoglycan beta-N-acetylmuramidase activity"/>
    <property type="evidence" value="ECO:0007669"/>
    <property type="project" value="InterPro"/>
</dbReference>
<dbReference type="Pfam" id="PF20732">
    <property type="entry name" value="NamZ_C"/>
    <property type="match status" value="1"/>
</dbReference>
<dbReference type="RefSeq" id="WP_100715122.1">
    <property type="nucleotide sequence ID" value="NZ_NPDY01000023.1"/>
</dbReference>
<dbReference type="Proteomes" id="UP000231990">
    <property type="component" value="Unassembled WGS sequence"/>
</dbReference>
<sequence length="420" mass="48378">MQFAKRNKKILTSFIFFLTILSDSCTEASPRRHISDSKIVSSESIFYSEILPSLSGKTVVLVTNPSGIGRYPEKILREFKANKVKIKHLIGLEHGFLGLEEDFSKTPVTVDSTFQLPIYHIYRVKNSEIPTLLKGTDAVIFDVLDMGMRCYTYLSVLKRLMDSLPDRDKSRFIVLDHPNPALYLGARGEQLEQKFINFAGEFPSLFMTGLTMGEAARFYNGEYLENSVKLEVISPKNLRRDFNWEKEGIPWTTPSPNLPTLDSAMNYLGLVLLEGVNVSVGRGTQAPFVYFGAPWMDEPDKIVSDLNEGSKGEYYYQSVFFKPSFGPFKGEICRGLRLTVVKRTYDPIRMAYQLIASLKKNYKDFKWRQYPDGTHNIDFLWGTERFRESIDSEVSYENFKESFSQVESQEKQKIRKYFLY</sequence>
<evidence type="ECO:0000259" key="1">
    <source>
        <dbReference type="Pfam" id="PF07075"/>
    </source>
</evidence>
<dbReference type="PANTHER" id="PTHR42915">
    <property type="entry name" value="HYPOTHETICAL 460 KDA PROTEIN IN FEUA-SIGW INTERGENIC REGION [PRECURSOR]"/>
    <property type="match status" value="1"/>
</dbReference>
<protein>
    <recommendedName>
        <fullName evidence="7">DUF1343 domain-containing protein</fullName>
    </recommendedName>
</protein>
<dbReference type="PANTHER" id="PTHR42915:SF1">
    <property type="entry name" value="PEPTIDOGLYCAN BETA-N-ACETYLMURAMIDASE NAMZ"/>
    <property type="match status" value="1"/>
</dbReference>
<dbReference type="Gene3D" id="3.40.50.12170">
    <property type="entry name" value="Uncharacterised protein PF07075, DUF1343"/>
    <property type="match status" value="1"/>
</dbReference>
<feature type="domain" description="Peptidoglycan beta-N-acetylmuramidase NamZ C-terminal" evidence="2">
    <location>
        <begin position="266"/>
        <end position="420"/>
    </location>
</feature>
<evidence type="ECO:0000313" key="5">
    <source>
        <dbReference type="Proteomes" id="UP000231962"/>
    </source>
</evidence>
<dbReference type="AlphaFoldDB" id="A0A2M9ZJ72"/>
<evidence type="ECO:0000313" key="4">
    <source>
        <dbReference type="EMBL" id="PJZ72117.1"/>
    </source>
</evidence>
<feature type="domain" description="Peptidoglycan beta-N-acetylmuramidase NamZ N-terminal" evidence="1">
    <location>
        <begin position="59"/>
        <end position="261"/>
    </location>
</feature>
<organism evidence="4 6">
    <name type="scientific">Leptospira perolatii</name>
    <dbReference type="NCBI Taxonomy" id="2023191"/>
    <lineage>
        <taxon>Bacteria</taxon>
        <taxon>Pseudomonadati</taxon>
        <taxon>Spirochaetota</taxon>
        <taxon>Spirochaetia</taxon>
        <taxon>Leptospirales</taxon>
        <taxon>Leptospiraceae</taxon>
        <taxon>Leptospira</taxon>
    </lineage>
</organism>
<dbReference type="InterPro" id="IPR008302">
    <property type="entry name" value="NamZ"/>
</dbReference>
<comment type="caution">
    <text evidence="4">The sequence shown here is derived from an EMBL/GenBank/DDBJ whole genome shotgun (WGS) entry which is preliminary data.</text>
</comment>
<dbReference type="InterPro" id="IPR048503">
    <property type="entry name" value="NamZ_C"/>
</dbReference>
<proteinExistence type="predicted"/>
<evidence type="ECO:0000313" key="6">
    <source>
        <dbReference type="Proteomes" id="UP000231990"/>
    </source>
</evidence>
<dbReference type="InterPro" id="IPR048502">
    <property type="entry name" value="NamZ_N"/>
</dbReference>
<keyword evidence="5" id="KW-1185">Reference proteome</keyword>
<accession>A0A2M9ZJ72</accession>
<dbReference type="Pfam" id="PF07075">
    <property type="entry name" value="NamZ_N"/>
    <property type="match status" value="1"/>
</dbReference>
<dbReference type="Proteomes" id="UP000231962">
    <property type="component" value="Unassembled WGS sequence"/>
</dbReference>
<evidence type="ECO:0008006" key="7">
    <source>
        <dbReference type="Google" id="ProtNLM"/>
    </source>
</evidence>
<evidence type="ECO:0000259" key="2">
    <source>
        <dbReference type="Pfam" id="PF20732"/>
    </source>
</evidence>
<gene>
    <name evidence="3" type="ORF">CH360_16300</name>
    <name evidence="4" type="ORF">CH373_16100</name>
</gene>
<reference evidence="5 6" key="1">
    <citation type="submission" date="2017-07" db="EMBL/GenBank/DDBJ databases">
        <title>Leptospira spp. isolated from tropical soils.</title>
        <authorList>
            <person name="Thibeaux R."/>
            <person name="Iraola G."/>
            <person name="Ferres I."/>
            <person name="Bierque E."/>
            <person name="Girault D."/>
            <person name="Soupe-Gilbert M.-E."/>
            <person name="Picardeau M."/>
            <person name="Goarant C."/>
        </authorList>
    </citation>
    <scope>NUCLEOTIDE SEQUENCE [LARGE SCALE GENOMIC DNA]</scope>
    <source>
        <strain evidence="4 6">FH1-B-B1</strain>
        <strain evidence="3 5">FH1-B-C1</strain>
    </source>
</reference>
<dbReference type="Gene3D" id="3.90.1150.140">
    <property type="match status" value="1"/>
</dbReference>
<dbReference type="OrthoDB" id="9801061at2"/>
<evidence type="ECO:0000313" key="3">
    <source>
        <dbReference type="EMBL" id="PJZ68418.1"/>
    </source>
</evidence>
<dbReference type="PIRSF" id="PIRSF016719">
    <property type="entry name" value="UCP016719"/>
    <property type="match status" value="1"/>
</dbReference>
<name>A0A2M9ZJ72_9LEPT</name>
<dbReference type="EMBL" id="NPDZ01000013">
    <property type="protein sequence ID" value="PJZ72117.1"/>
    <property type="molecule type" value="Genomic_DNA"/>
</dbReference>
<dbReference type="EMBL" id="NPDY01000023">
    <property type="protein sequence ID" value="PJZ68418.1"/>
    <property type="molecule type" value="Genomic_DNA"/>
</dbReference>